<organism evidence="2 3">
    <name type="scientific">Rhizobium lusitanum</name>
    <dbReference type="NCBI Taxonomy" id="293958"/>
    <lineage>
        <taxon>Bacteria</taxon>
        <taxon>Pseudomonadati</taxon>
        <taxon>Pseudomonadota</taxon>
        <taxon>Alphaproteobacteria</taxon>
        <taxon>Hyphomicrobiales</taxon>
        <taxon>Rhizobiaceae</taxon>
        <taxon>Rhizobium/Agrobacterium group</taxon>
        <taxon>Rhizobium</taxon>
    </lineage>
</organism>
<keyword evidence="1" id="KW-0472">Membrane</keyword>
<gene>
    <name evidence="2" type="ORF">GA0061101_11741</name>
</gene>
<protein>
    <submittedName>
        <fullName evidence="2">Uncharacterized protein</fullName>
    </submittedName>
</protein>
<dbReference type="AlphaFoldDB" id="A0A1C3WTS7"/>
<feature type="transmembrane region" description="Helical" evidence="1">
    <location>
        <begin position="18"/>
        <end position="36"/>
    </location>
</feature>
<keyword evidence="1" id="KW-0812">Transmembrane</keyword>
<reference evidence="3" key="1">
    <citation type="submission" date="2016-08" db="EMBL/GenBank/DDBJ databases">
        <authorList>
            <person name="Varghese N."/>
            <person name="Submissions Spin"/>
        </authorList>
    </citation>
    <scope>NUCLEOTIDE SEQUENCE [LARGE SCALE GENOMIC DNA]</scope>
    <source>
        <strain evidence="3">P1-7</strain>
    </source>
</reference>
<evidence type="ECO:0000256" key="1">
    <source>
        <dbReference type="SAM" id="Phobius"/>
    </source>
</evidence>
<feature type="transmembrane region" description="Helical" evidence="1">
    <location>
        <begin position="71"/>
        <end position="91"/>
    </location>
</feature>
<proteinExistence type="predicted"/>
<accession>A0A1C3WTS7</accession>
<sequence>MPALITSKYREVSTLMELLFTFAGLVAIAVALYILLSQRGKGLSFKVTCLIFSALVFCLAALWCIVYGPELWILIQAGAIIAVATLAGLLASRKS</sequence>
<keyword evidence="1" id="KW-1133">Transmembrane helix</keyword>
<feature type="transmembrane region" description="Helical" evidence="1">
    <location>
        <begin position="43"/>
        <end position="65"/>
    </location>
</feature>
<dbReference type="Proteomes" id="UP000199205">
    <property type="component" value="Unassembled WGS sequence"/>
</dbReference>
<dbReference type="EMBL" id="FMAF01000017">
    <property type="protein sequence ID" value="SCB43371.1"/>
    <property type="molecule type" value="Genomic_DNA"/>
</dbReference>
<name>A0A1C3WTS7_9HYPH</name>
<evidence type="ECO:0000313" key="3">
    <source>
        <dbReference type="Proteomes" id="UP000199205"/>
    </source>
</evidence>
<evidence type="ECO:0000313" key="2">
    <source>
        <dbReference type="EMBL" id="SCB43371.1"/>
    </source>
</evidence>